<comment type="subcellular location">
    <subcellularLocation>
        <location evidence="1">Endosome membrane</location>
        <topology evidence="1">Multi-pass membrane protein</topology>
    </subcellularLocation>
    <subcellularLocation>
        <location evidence="2">Golgi apparatus membrane</location>
        <topology evidence="2">Multi-pass membrane protein</topology>
    </subcellularLocation>
</comment>
<feature type="region of interest" description="Disordered" evidence="19">
    <location>
        <begin position="1377"/>
        <end position="1397"/>
    </location>
</feature>
<dbReference type="PANTHER" id="PTHR18934:SF229">
    <property type="entry name" value="DEXH-BOX ATP-DEPENDENT RNA HELICASE DEXH3"/>
    <property type="match status" value="1"/>
</dbReference>
<evidence type="ECO:0000313" key="25">
    <source>
        <dbReference type="Proteomes" id="UP000250235"/>
    </source>
</evidence>
<dbReference type="FunFam" id="1.20.120.1080:FF:000002">
    <property type="entry name" value="Putative ATP-dependent RNA helicase DHX36"/>
    <property type="match status" value="1"/>
</dbReference>
<evidence type="ECO:0000256" key="6">
    <source>
        <dbReference type="ARBA" id="ARBA00022729"/>
    </source>
</evidence>
<dbReference type="EC" id="3.6.4.13" evidence="4"/>
<dbReference type="EMBL" id="KQ988193">
    <property type="protein sequence ID" value="KZV56501.1"/>
    <property type="molecule type" value="Genomic_DNA"/>
</dbReference>
<keyword evidence="14" id="KW-0333">Golgi apparatus</keyword>
<feature type="transmembrane region" description="Helical" evidence="20">
    <location>
        <begin position="278"/>
        <end position="298"/>
    </location>
</feature>
<dbReference type="InterPro" id="IPR059023">
    <property type="entry name" value="RNA_hel_CTD"/>
</dbReference>
<evidence type="ECO:0000256" key="8">
    <source>
        <dbReference type="ARBA" id="ARBA00022753"/>
    </source>
</evidence>
<reference evidence="24 25" key="1">
    <citation type="journal article" date="2015" name="Proc. Natl. Acad. Sci. U.S.A.">
        <title>The resurrection genome of Boea hygrometrica: A blueprint for survival of dehydration.</title>
        <authorList>
            <person name="Xiao L."/>
            <person name="Yang G."/>
            <person name="Zhang L."/>
            <person name="Yang X."/>
            <person name="Zhao S."/>
            <person name="Ji Z."/>
            <person name="Zhou Q."/>
            <person name="Hu M."/>
            <person name="Wang Y."/>
            <person name="Chen M."/>
            <person name="Xu Y."/>
            <person name="Jin H."/>
            <person name="Xiao X."/>
            <person name="Hu G."/>
            <person name="Bao F."/>
            <person name="Hu Y."/>
            <person name="Wan P."/>
            <person name="Li L."/>
            <person name="Deng X."/>
            <person name="Kuang T."/>
            <person name="Xiang C."/>
            <person name="Zhu J.K."/>
            <person name="Oliver M.J."/>
            <person name="He Y."/>
        </authorList>
    </citation>
    <scope>NUCLEOTIDE SEQUENCE [LARGE SCALE GENOMIC DNA]</scope>
    <source>
        <strain evidence="25">cv. XS01</strain>
    </source>
</reference>
<dbReference type="Pfam" id="PF04408">
    <property type="entry name" value="WHD_HA2"/>
    <property type="match status" value="1"/>
</dbReference>
<dbReference type="SMART" id="SM00358">
    <property type="entry name" value="DSRM"/>
    <property type="match status" value="1"/>
</dbReference>
<dbReference type="GO" id="GO:0005634">
    <property type="term" value="C:nucleus"/>
    <property type="evidence" value="ECO:0007669"/>
    <property type="project" value="TreeGrafter"/>
</dbReference>
<evidence type="ECO:0000256" key="12">
    <source>
        <dbReference type="ARBA" id="ARBA00022884"/>
    </source>
</evidence>
<dbReference type="SUPFAM" id="SSF54768">
    <property type="entry name" value="dsRNA-binding domain-like"/>
    <property type="match status" value="1"/>
</dbReference>
<evidence type="ECO:0000256" key="15">
    <source>
        <dbReference type="ARBA" id="ARBA00023136"/>
    </source>
</evidence>
<dbReference type="Pfam" id="PF26026">
    <property type="entry name" value="RNA_hel_CTD"/>
    <property type="match status" value="1"/>
</dbReference>
<dbReference type="Pfam" id="PF00270">
    <property type="entry name" value="DEAD"/>
    <property type="match status" value="1"/>
</dbReference>
<keyword evidence="10" id="KW-0347">Helicase</keyword>
<comment type="similarity">
    <text evidence="3">Belongs to the nonaspanin (TM9SF) (TC 9.A.2) family.</text>
</comment>
<dbReference type="OrthoDB" id="5600252at2759"/>
<dbReference type="InterPro" id="IPR014720">
    <property type="entry name" value="dsRBD_dom"/>
</dbReference>
<dbReference type="InterPro" id="IPR001650">
    <property type="entry name" value="Helicase_C-like"/>
</dbReference>
<dbReference type="Gene3D" id="3.30.160.20">
    <property type="match status" value="1"/>
</dbReference>
<dbReference type="Proteomes" id="UP000250235">
    <property type="component" value="Unassembled WGS sequence"/>
</dbReference>
<evidence type="ECO:0000256" key="7">
    <source>
        <dbReference type="ARBA" id="ARBA00022741"/>
    </source>
</evidence>
<dbReference type="Pfam" id="PF00271">
    <property type="entry name" value="Helicase_C"/>
    <property type="match status" value="1"/>
</dbReference>
<dbReference type="InterPro" id="IPR048333">
    <property type="entry name" value="HA2_WH"/>
</dbReference>
<dbReference type="PANTHER" id="PTHR18934">
    <property type="entry name" value="ATP-DEPENDENT RNA HELICASE"/>
    <property type="match status" value="1"/>
</dbReference>
<dbReference type="Pfam" id="PF00035">
    <property type="entry name" value="dsrm"/>
    <property type="match status" value="1"/>
</dbReference>
<keyword evidence="13 20" id="KW-1133">Transmembrane helix</keyword>
<evidence type="ECO:0000256" key="5">
    <source>
        <dbReference type="ARBA" id="ARBA00022692"/>
    </source>
</evidence>
<dbReference type="Gene3D" id="1.20.120.1080">
    <property type="match status" value="1"/>
</dbReference>
<evidence type="ECO:0000256" key="14">
    <source>
        <dbReference type="ARBA" id="ARBA00023034"/>
    </source>
</evidence>
<dbReference type="PROSITE" id="PS51194">
    <property type="entry name" value="HELICASE_CTER"/>
    <property type="match status" value="1"/>
</dbReference>
<evidence type="ECO:0000256" key="11">
    <source>
        <dbReference type="ARBA" id="ARBA00022840"/>
    </source>
</evidence>
<dbReference type="GO" id="GO:0010008">
    <property type="term" value="C:endosome membrane"/>
    <property type="evidence" value="ECO:0007669"/>
    <property type="project" value="UniProtKB-SubCell"/>
</dbReference>
<dbReference type="Gene3D" id="3.40.50.300">
    <property type="entry name" value="P-loop containing nucleotide triphosphate hydrolases"/>
    <property type="match status" value="2"/>
</dbReference>
<evidence type="ECO:0000259" key="21">
    <source>
        <dbReference type="PROSITE" id="PS50137"/>
    </source>
</evidence>
<keyword evidence="9" id="KW-0378">Hydrolase</keyword>
<evidence type="ECO:0000256" key="4">
    <source>
        <dbReference type="ARBA" id="ARBA00012552"/>
    </source>
</evidence>
<dbReference type="SUPFAM" id="SSF52540">
    <property type="entry name" value="P-loop containing nucleoside triphosphate hydrolases"/>
    <property type="match status" value="1"/>
</dbReference>
<evidence type="ECO:0000256" key="3">
    <source>
        <dbReference type="ARBA" id="ARBA00005227"/>
    </source>
</evidence>
<protein>
    <recommendedName>
        <fullName evidence="4">RNA helicase</fullName>
        <ecNumber evidence="4">3.6.4.13</ecNumber>
    </recommendedName>
</protein>
<dbReference type="InterPro" id="IPR007502">
    <property type="entry name" value="Helicase-assoc_dom"/>
</dbReference>
<evidence type="ECO:0000256" key="20">
    <source>
        <dbReference type="SAM" id="Phobius"/>
    </source>
</evidence>
<gene>
    <name evidence="24" type="ORF">F511_22309</name>
</gene>
<evidence type="ECO:0000256" key="9">
    <source>
        <dbReference type="ARBA" id="ARBA00022801"/>
    </source>
</evidence>
<dbReference type="Pfam" id="PF02990">
    <property type="entry name" value="EMP70"/>
    <property type="match status" value="2"/>
</dbReference>
<comment type="catalytic activity">
    <reaction evidence="16">
        <text>ATP + H2O = ADP + phosphate + H(+)</text>
        <dbReference type="Rhea" id="RHEA:13065"/>
        <dbReference type="ChEBI" id="CHEBI:15377"/>
        <dbReference type="ChEBI" id="CHEBI:15378"/>
        <dbReference type="ChEBI" id="CHEBI:30616"/>
        <dbReference type="ChEBI" id="CHEBI:43474"/>
        <dbReference type="ChEBI" id="CHEBI:456216"/>
        <dbReference type="EC" id="3.6.4.13"/>
    </reaction>
</comment>
<feature type="domain" description="Helicase C-terminal" evidence="23">
    <location>
        <begin position="858"/>
        <end position="1032"/>
    </location>
</feature>
<sequence length="1488" mass="168812">MGEQQMCNVVCRTILDARDVSELKVHRVNMILDNLPLIMPYNGLCMDSLVHQYSFPVGVKMQYGRKWDHKYFISNHLTFSVKYHKDEETNVSAALGFLSPSNRGELMRTCYLTGHSWGYTSATLYKMFHGMEQKEIILKTSFLFPEISFVIFVILNALGSYVGFKKPAIKGPVKTNAIRWEIPEQACYMNPILTTLIVLLQFRIPRPGIPIPYHHLCLHRYIALASPAMLQRLLLVVISLDLRFSCTLRLPIWRILLRTLQVHITGTCPVYFGHALVGSSAFFVLHGAIGFLGCLCSLRLSTHVDSLKVEAFKSMKFKLGVVSMATCTRSHPLLVRGFCNLRPYRFFARKGVSFATFSPVSVVLRRHRNVSSIAAAASPPSSSFSLSFTYQRSLGYGRFAYDDYPSEEDSDREFSSSSKQQLDDSTLDNVEEWRWKLTMLMRNKGEHEVVSKDKKDRRDFEQLSALAARMGLHSCRYEKVVVFSKLPLPNYRSDLDEKRPQREVRLPIGLQRQVESHLRVHLSRKAMTKHDTLLTSNEAHRLSIDGVYEPEGSSTQNVVAESILRRRSLQMRNKQQDWQESPEGQKMREFRRSLPSYKERELLLNVISQNQVVVVSGETGCGKTTQLPQYILESEIDAVQGAACSIICTQPRRISAIAVAERVAAERGEKIGESVGYKVRLEGMRGRDTRLLFCTTGILLRRLLVDRNLKGVTHVIVDEIHERGMNEDFLLIVLKDLLPRRPELRLILMSATLNAELFSSYFGGAPMIHIPGFTYPVRSHFLENILEMTGYRLTPYNQIDNYGQEKLWKMQKQAIRKRKTQIASAVEEALVAADFKEYSYRIRESLSCWNPDSIGFNLIENVLCHICRDERPGAVLVFMTGWDDINSLKDQLKAHPLLGDPSRVLVLACHGSMSSTEQKLIFERPEDGVRKIVLATNMAETSITINDVVYVIDCGKAKETSYDAINNTPCLLPSWISKASARQRKGRAGRVQPGECFHLYPRCVYDVFADYQLPELLRTPLQSLCLQIKSLQLGSISDFLSKALQPPEPLSVQNAIQYLKIIGALDENENLTVLGRNLSMLPVEPKLGKMLIYGAIFNCLDPIMTIVAGLSVRDPFLMPFDKKDLAESAKAQFSARDYSDHLCLVRAYDGWKYAEKEQSGYEYCWRNFLSAQTLKAIDSLRKQFFYLLKDTVLVDSDESCNAWSGDEHIIRAVICAGLFPAVSFVVNKEKSISLKTMEDGAVLLHSNSVNAQESKIPFPWLVFNEKVKVNAVFLRDSTGVSDSSVLLFGGNISRGESDGHVKMLDGYMEFFMKPELADTYLRLNRELDEFVQKKLLHKKLDIRSYNELLSAVRLLVSEDKCEGRFVFGRQISASNKKNSKENRDFGSGGGDNPKSHLQTLLSRAGHQPPAYKTSQLKNNRFRSTVIFNGLDFVGQPCGSKKEAEKDAAAEVLRWFTGESQSSQETLDFMSTLLKKNKKKQQTSATRWR</sequence>
<dbReference type="GO" id="GO:0003724">
    <property type="term" value="F:RNA helicase activity"/>
    <property type="evidence" value="ECO:0007669"/>
    <property type="project" value="UniProtKB-EC"/>
</dbReference>
<dbReference type="GO" id="GO:0000139">
    <property type="term" value="C:Golgi membrane"/>
    <property type="evidence" value="ECO:0007669"/>
    <property type="project" value="UniProtKB-SubCell"/>
</dbReference>
<name>A0A2Z7D9P3_9LAMI</name>
<dbReference type="FunFam" id="3.40.50.300:FF:000480">
    <property type="entry name" value="DExH-box ATP-dependent RNA helicase DExH3"/>
    <property type="match status" value="1"/>
</dbReference>
<evidence type="ECO:0000256" key="2">
    <source>
        <dbReference type="ARBA" id="ARBA00004653"/>
    </source>
</evidence>
<evidence type="ECO:0000256" key="13">
    <source>
        <dbReference type="ARBA" id="ARBA00022989"/>
    </source>
</evidence>
<evidence type="ECO:0000256" key="10">
    <source>
        <dbReference type="ARBA" id="ARBA00022806"/>
    </source>
</evidence>
<evidence type="ECO:0000259" key="23">
    <source>
        <dbReference type="PROSITE" id="PS51194"/>
    </source>
</evidence>
<dbReference type="PROSITE" id="PS51192">
    <property type="entry name" value="HELICASE_ATP_BIND_1"/>
    <property type="match status" value="1"/>
</dbReference>
<evidence type="ECO:0000259" key="22">
    <source>
        <dbReference type="PROSITE" id="PS51192"/>
    </source>
</evidence>
<keyword evidence="6" id="KW-0732">Signal</keyword>
<keyword evidence="5 20" id="KW-0812">Transmembrane</keyword>
<dbReference type="Pfam" id="PF07717">
    <property type="entry name" value="OB_NTP_bind"/>
    <property type="match status" value="1"/>
</dbReference>
<dbReference type="InterPro" id="IPR011545">
    <property type="entry name" value="DEAD/DEAH_box_helicase_dom"/>
</dbReference>
<dbReference type="Pfam" id="PF21010">
    <property type="entry name" value="HA2_C"/>
    <property type="match status" value="1"/>
</dbReference>
<evidence type="ECO:0000256" key="19">
    <source>
        <dbReference type="SAM" id="MobiDB-lite"/>
    </source>
</evidence>
<dbReference type="InterPro" id="IPR014001">
    <property type="entry name" value="Helicase_ATP-bd"/>
</dbReference>
<dbReference type="CDD" id="cd18791">
    <property type="entry name" value="SF2_C_RHA"/>
    <property type="match status" value="1"/>
</dbReference>
<dbReference type="SMART" id="SM00490">
    <property type="entry name" value="HELICc"/>
    <property type="match status" value="1"/>
</dbReference>
<evidence type="ECO:0000256" key="18">
    <source>
        <dbReference type="PROSITE-ProRule" id="PRU00266"/>
    </source>
</evidence>
<organism evidence="24 25">
    <name type="scientific">Dorcoceras hygrometricum</name>
    <dbReference type="NCBI Taxonomy" id="472368"/>
    <lineage>
        <taxon>Eukaryota</taxon>
        <taxon>Viridiplantae</taxon>
        <taxon>Streptophyta</taxon>
        <taxon>Embryophyta</taxon>
        <taxon>Tracheophyta</taxon>
        <taxon>Spermatophyta</taxon>
        <taxon>Magnoliopsida</taxon>
        <taxon>eudicotyledons</taxon>
        <taxon>Gunneridae</taxon>
        <taxon>Pentapetalae</taxon>
        <taxon>asterids</taxon>
        <taxon>lamiids</taxon>
        <taxon>Lamiales</taxon>
        <taxon>Gesneriaceae</taxon>
        <taxon>Didymocarpoideae</taxon>
        <taxon>Trichosporeae</taxon>
        <taxon>Loxocarpinae</taxon>
        <taxon>Dorcoceras</taxon>
    </lineage>
</organism>
<dbReference type="GO" id="GO:0005524">
    <property type="term" value="F:ATP binding"/>
    <property type="evidence" value="ECO:0007669"/>
    <property type="project" value="UniProtKB-KW"/>
</dbReference>
<accession>A0A2Z7D9P3</accession>
<dbReference type="InterPro" id="IPR011709">
    <property type="entry name" value="DEAD-box_helicase_OB_fold"/>
</dbReference>
<dbReference type="InterPro" id="IPR004240">
    <property type="entry name" value="EMP70"/>
</dbReference>
<comment type="similarity">
    <text evidence="17">Belongs to the DExH box helicase family.</text>
</comment>
<evidence type="ECO:0000313" key="24">
    <source>
        <dbReference type="EMBL" id="KZV56501.1"/>
    </source>
</evidence>
<keyword evidence="12 18" id="KW-0694">RNA-binding</keyword>
<keyword evidence="11" id="KW-0067">ATP-binding</keyword>
<dbReference type="CDD" id="cd00048">
    <property type="entry name" value="DSRM_SF"/>
    <property type="match status" value="1"/>
</dbReference>
<dbReference type="SMART" id="SM00487">
    <property type="entry name" value="DEXDc"/>
    <property type="match status" value="1"/>
</dbReference>
<evidence type="ECO:0000256" key="16">
    <source>
        <dbReference type="ARBA" id="ARBA00047984"/>
    </source>
</evidence>
<dbReference type="FunFam" id="3.40.50.300:FF:000526">
    <property type="entry name" value="DExH-box ATP-dependent RNA helicase DExH3"/>
    <property type="match status" value="1"/>
</dbReference>
<evidence type="ECO:0000256" key="17">
    <source>
        <dbReference type="ARBA" id="ARBA00060772"/>
    </source>
</evidence>
<keyword evidence="7" id="KW-0547">Nucleotide-binding</keyword>
<feature type="domain" description="DRBM" evidence="21">
    <location>
        <begin position="1392"/>
        <end position="1457"/>
    </location>
</feature>
<dbReference type="GO" id="GO:0003723">
    <property type="term" value="F:RNA binding"/>
    <property type="evidence" value="ECO:0007669"/>
    <property type="project" value="UniProtKB-UniRule"/>
</dbReference>
<evidence type="ECO:0000256" key="1">
    <source>
        <dbReference type="ARBA" id="ARBA00004337"/>
    </source>
</evidence>
<keyword evidence="15 20" id="KW-0472">Membrane</keyword>
<keyword evidence="8" id="KW-0967">Endosome</keyword>
<feature type="transmembrane region" description="Helical" evidence="20">
    <location>
        <begin position="142"/>
        <end position="164"/>
    </location>
</feature>
<feature type="domain" description="Helicase ATP-binding" evidence="22">
    <location>
        <begin position="604"/>
        <end position="771"/>
    </location>
</feature>
<keyword evidence="25" id="KW-1185">Reference proteome</keyword>
<dbReference type="PROSITE" id="PS50137">
    <property type="entry name" value="DS_RBD"/>
    <property type="match status" value="1"/>
</dbReference>
<dbReference type="SMART" id="SM00847">
    <property type="entry name" value="HA2"/>
    <property type="match status" value="1"/>
</dbReference>
<dbReference type="InterPro" id="IPR027417">
    <property type="entry name" value="P-loop_NTPase"/>
</dbReference>
<dbReference type="CDD" id="cd17917">
    <property type="entry name" value="DEXHc_RHA-like"/>
    <property type="match status" value="1"/>
</dbReference>
<proteinExistence type="inferred from homology"/>
<dbReference type="GO" id="GO:0016787">
    <property type="term" value="F:hydrolase activity"/>
    <property type="evidence" value="ECO:0007669"/>
    <property type="project" value="UniProtKB-KW"/>
</dbReference>